<sequence length="271" mass="30559">MAAMAAKLTILRARPWQLRSTTLMKPRLFGSAAAAIEYDNDVDYYGEYDNLTGRKGRCDPIVDEEGSKPRRGVQWVVIGEPGAKKHVYAEKLSKVLEVPHISMSSLLLQELHPHSSVYNQIENAVSQGKLVPEDIIFGLLSKRLEEGYFRGETGFILDGIPRTKLQAEILDQIVDIDLVLNFKCTGKAERKLVNGLNLHLPGSQIKSLSEAVQKEKLRTFAEQSKLLEDFYRTQKKLLNFEVTEGLGETWHDLLSVLQLQHTKPSFQKLTA</sequence>
<dbReference type="SUPFAM" id="SSF52540">
    <property type="entry name" value="P-loop containing nucleoside triphosphate hydrolases"/>
    <property type="match status" value="1"/>
</dbReference>
<dbReference type="InterPro" id="IPR033690">
    <property type="entry name" value="Adenylat_kinase_CS"/>
</dbReference>
<protein>
    <recommendedName>
        <fullName evidence="2">adenylate kinase</fullName>
        <ecNumber evidence="2">2.7.4.3</ecNumber>
    </recommendedName>
    <alternativeName>
        <fullName evidence="6">ATP:AMP phosphotransferase</fullName>
    </alternativeName>
</protein>
<proteinExistence type="inferred from homology"/>
<evidence type="ECO:0000313" key="9">
    <source>
        <dbReference type="Proteomes" id="UP001443914"/>
    </source>
</evidence>
<evidence type="ECO:0000256" key="3">
    <source>
        <dbReference type="ARBA" id="ARBA00022679"/>
    </source>
</evidence>
<dbReference type="Gene3D" id="3.40.50.300">
    <property type="entry name" value="P-loop containing nucleotide triphosphate hydrolases"/>
    <property type="match status" value="1"/>
</dbReference>
<evidence type="ECO:0000313" key="8">
    <source>
        <dbReference type="EMBL" id="KAK9698285.1"/>
    </source>
</evidence>
<keyword evidence="9" id="KW-1185">Reference proteome</keyword>
<gene>
    <name evidence="8" type="ORF">RND81_08G093400</name>
</gene>
<keyword evidence="4" id="KW-0547">Nucleotide-binding</keyword>
<reference evidence="8" key="1">
    <citation type="submission" date="2024-03" db="EMBL/GenBank/DDBJ databases">
        <title>WGS assembly of Saponaria officinalis var. Norfolk2.</title>
        <authorList>
            <person name="Jenkins J."/>
            <person name="Shu S."/>
            <person name="Grimwood J."/>
            <person name="Barry K."/>
            <person name="Goodstein D."/>
            <person name="Schmutz J."/>
            <person name="Leebens-Mack J."/>
            <person name="Osbourn A."/>
        </authorList>
    </citation>
    <scope>NUCLEOTIDE SEQUENCE [LARGE SCALE GENOMIC DNA]</scope>
    <source>
        <strain evidence="8">JIC</strain>
    </source>
</reference>
<keyword evidence="5 7" id="KW-0418">Kinase</keyword>
<dbReference type="Pfam" id="PF00406">
    <property type="entry name" value="ADK"/>
    <property type="match status" value="1"/>
</dbReference>
<evidence type="ECO:0000256" key="4">
    <source>
        <dbReference type="ARBA" id="ARBA00022741"/>
    </source>
</evidence>
<comment type="caution">
    <text evidence="8">The sequence shown here is derived from an EMBL/GenBank/DDBJ whole genome shotgun (WGS) entry which is preliminary data.</text>
</comment>
<dbReference type="PRINTS" id="PR00094">
    <property type="entry name" value="ADENYLTKNASE"/>
</dbReference>
<keyword evidence="3 7" id="KW-0808">Transferase</keyword>
<dbReference type="GO" id="GO:0004017">
    <property type="term" value="F:AMP kinase activity"/>
    <property type="evidence" value="ECO:0007669"/>
    <property type="project" value="UniProtKB-EC"/>
</dbReference>
<evidence type="ECO:0000256" key="7">
    <source>
        <dbReference type="RuleBase" id="RU003330"/>
    </source>
</evidence>
<evidence type="ECO:0000256" key="5">
    <source>
        <dbReference type="ARBA" id="ARBA00022777"/>
    </source>
</evidence>
<comment type="similarity">
    <text evidence="1 7">Belongs to the adenylate kinase family.</text>
</comment>
<evidence type="ECO:0000256" key="6">
    <source>
        <dbReference type="ARBA" id="ARBA00031517"/>
    </source>
</evidence>
<dbReference type="CDD" id="cd01428">
    <property type="entry name" value="ADK"/>
    <property type="match status" value="1"/>
</dbReference>
<accession>A0AAW1J756</accession>
<dbReference type="InterPro" id="IPR027417">
    <property type="entry name" value="P-loop_NTPase"/>
</dbReference>
<dbReference type="EMBL" id="JBDFQZ010000008">
    <property type="protein sequence ID" value="KAK9698285.1"/>
    <property type="molecule type" value="Genomic_DNA"/>
</dbReference>
<dbReference type="EC" id="2.7.4.3" evidence="2"/>
<dbReference type="PROSITE" id="PS00113">
    <property type="entry name" value="ADENYLATE_KINASE"/>
    <property type="match status" value="1"/>
</dbReference>
<dbReference type="InterPro" id="IPR000850">
    <property type="entry name" value="Adenylat/UMP-CMP_kin"/>
</dbReference>
<evidence type="ECO:0000256" key="1">
    <source>
        <dbReference type="ARBA" id="ARBA00007220"/>
    </source>
</evidence>
<dbReference type="GO" id="GO:0005524">
    <property type="term" value="F:ATP binding"/>
    <property type="evidence" value="ECO:0007669"/>
    <property type="project" value="InterPro"/>
</dbReference>
<name>A0AAW1J756_SAPOF</name>
<organism evidence="8 9">
    <name type="scientific">Saponaria officinalis</name>
    <name type="common">Common soapwort</name>
    <name type="synonym">Lychnis saponaria</name>
    <dbReference type="NCBI Taxonomy" id="3572"/>
    <lineage>
        <taxon>Eukaryota</taxon>
        <taxon>Viridiplantae</taxon>
        <taxon>Streptophyta</taxon>
        <taxon>Embryophyta</taxon>
        <taxon>Tracheophyta</taxon>
        <taxon>Spermatophyta</taxon>
        <taxon>Magnoliopsida</taxon>
        <taxon>eudicotyledons</taxon>
        <taxon>Gunneridae</taxon>
        <taxon>Pentapetalae</taxon>
        <taxon>Caryophyllales</taxon>
        <taxon>Caryophyllaceae</taxon>
        <taxon>Caryophylleae</taxon>
        <taxon>Saponaria</taxon>
    </lineage>
</organism>
<dbReference type="Proteomes" id="UP001443914">
    <property type="component" value="Unassembled WGS sequence"/>
</dbReference>
<dbReference type="PANTHER" id="PTHR23359">
    <property type="entry name" value="NUCLEOTIDE KINASE"/>
    <property type="match status" value="1"/>
</dbReference>
<evidence type="ECO:0000256" key="2">
    <source>
        <dbReference type="ARBA" id="ARBA00012955"/>
    </source>
</evidence>
<dbReference type="AlphaFoldDB" id="A0AAW1J756"/>